<comment type="pathway">
    <text evidence="2 17">Carbohydrate degradation; glycolysis; D-glyceraldehyde 3-phosphate and glycerone phosphate from D-glucose: step 3/4.</text>
</comment>
<evidence type="ECO:0000313" key="20">
    <source>
        <dbReference type="Proteomes" id="UP000646548"/>
    </source>
</evidence>
<name>A0A834BS65_ORYME</name>
<dbReference type="Gene3D" id="3.40.50.450">
    <property type="match status" value="2"/>
</dbReference>
<evidence type="ECO:0000256" key="9">
    <source>
        <dbReference type="ARBA" id="ARBA00022777"/>
    </source>
</evidence>
<dbReference type="GO" id="GO:0016208">
    <property type="term" value="F:AMP binding"/>
    <property type="evidence" value="ECO:0007669"/>
    <property type="project" value="TreeGrafter"/>
</dbReference>
<dbReference type="GO" id="GO:0006002">
    <property type="term" value="P:fructose 6-phosphate metabolic process"/>
    <property type="evidence" value="ECO:0007669"/>
    <property type="project" value="InterPro"/>
</dbReference>
<dbReference type="GO" id="GO:0061621">
    <property type="term" value="P:canonical glycolysis"/>
    <property type="evidence" value="ECO:0007669"/>
    <property type="project" value="TreeGrafter"/>
</dbReference>
<dbReference type="InterPro" id="IPR035966">
    <property type="entry name" value="PKF_sf"/>
</dbReference>
<dbReference type="UniPathway" id="UPA00109">
    <property type="reaction ID" value="UER00182"/>
</dbReference>
<dbReference type="FunFam" id="3.40.50.460:FF:000003">
    <property type="entry name" value="ATP-dependent 6-phosphofructokinase"/>
    <property type="match status" value="1"/>
</dbReference>
<keyword evidence="13 17" id="KW-0324">Glycolysis</keyword>
<comment type="caution">
    <text evidence="19">The sequence shown here is derived from an EMBL/GenBank/DDBJ whole genome shotgun (WGS) entry which is preliminary data.</text>
</comment>
<sequence length="811" mass="88265">MTTMDLEKLKMMGAGRAMAVLTSGGDAQGMNAAVRAVTRMGIYVGAKVYLIYEGYQGLVDGGDNIKLAHWHSVTNIIQLGGTIIGSARCKAFTTREGRLAAAFNLVKKGITNLCVCGGDGSLTGANIFRNEWRGLLDELVKKGRITDVMAEKHNHLNIVGLVGSIDNDFCGTDMTIGADSALHRIMEIIDAIMTTANSHQRTFVLEVMGRHCGYLALVSALASGADWLFIPESPPPEGWEDRMCARLERSRTKGSRLNIIIVAEGAIDSNGKPISSSYIKDLVTKRMGYDTRVTVLGHVQRGGTPSAFDRILSSKLGVEAVIALMEATPDTPACVIGLSGNHAVRLPLMECVEMTKLVQKAMNEKRFDEAVKLRGGSFENNWNIYKLLSFQKPALSESNFSLAVMNVGAPAAGMNAAVRSAVRLALAHGHKVYGVHDGFQGLANGEVFEMKWRNVAGWTGQGGSLLGTKRTLPQTNMEKIVENIVKYNISALLVIGGFEVKLSRTALVFSVCDFVELCRFSRGMKVCSNCTKPAATTMSSASPCVSFLLPSATTSRGRTSAWGQDTAVNAAMEGCDKIKQSASGTKRRVFVVETMGGYCGYLATSTGIAVGADAAYIFEEQFNIHDLKANVEHLAEKMKKDIQRGLGIEVHLNEKCHENYSTDFIYRLYSAEGKGVFDCRTNVLGHLQQGGSPSPFDRNFGTKLGVKAAQWITEKLTDCNFGTSFPSGRVFANSPETACVLGINRKIASFIPVTELKALTDFEHRMPNVQWWANLRPLLKMLARYQTNFCEYVPGEIEHVTRRSISIDAGY</sequence>
<evidence type="ECO:0000256" key="6">
    <source>
        <dbReference type="ARBA" id="ARBA00022679"/>
    </source>
</evidence>
<keyword evidence="6 17" id="KW-0808">Transferase</keyword>
<feature type="domain" description="Phosphofructokinase" evidence="18">
    <location>
        <begin position="18"/>
        <end position="323"/>
    </location>
</feature>
<comment type="cofactor">
    <cofactor evidence="1">
        <name>Mg(2+)</name>
        <dbReference type="ChEBI" id="CHEBI:18420"/>
    </cofactor>
</comment>
<keyword evidence="4" id="KW-0021">Allosteric enzyme</keyword>
<protein>
    <recommendedName>
        <fullName evidence="17">6-phosphofructokinase</fullName>
        <ecNumber evidence="17">2.7.1.11</ecNumber>
    </recommendedName>
    <alternativeName>
        <fullName evidence="17">Phosphohexokinase</fullName>
    </alternativeName>
</protein>
<reference evidence="19" key="1">
    <citation type="journal article" name="BMC Genomics">
        <title>Long-read sequencing and de novo genome assembly of marine medaka (Oryzias melastigma).</title>
        <authorList>
            <person name="Liang P."/>
            <person name="Saqib H.S.A."/>
            <person name="Ni X."/>
            <person name="Shen Y."/>
        </authorList>
    </citation>
    <scope>NUCLEOTIDE SEQUENCE</scope>
    <source>
        <strain evidence="19">Bigg-433</strain>
    </source>
</reference>
<evidence type="ECO:0000256" key="5">
    <source>
        <dbReference type="ARBA" id="ARBA00022553"/>
    </source>
</evidence>
<dbReference type="InterPro" id="IPR000023">
    <property type="entry name" value="Phosphofructokinase_dom"/>
</dbReference>
<evidence type="ECO:0000256" key="4">
    <source>
        <dbReference type="ARBA" id="ARBA00022533"/>
    </source>
</evidence>
<dbReference type="GO" id="GO:0046872">
    <property type="term" value="F:metal ion binding"/>
    <property type="evidence" value="ECO:0007669"/>
    <property type="project" value="UniProtKB-KW"/>
</dbReference>
<evidence type="ECO:0000256" key="7">
    <source>
        <dbReference type="ARBA" id="ARBA00022723"/>
    </source>
</evidence>
<evidence type="ECO:0000256" key="8">
    <source>
        <dbReference type="ARBA" id="ARBA00022741"/>
    </source>
</evidence>
<dbReference type="GO" id="GO:0030388">
    <property type="term" value="P:fructose 1,6-bisphosphate metabolic process"/>
    <property type="evidence" value="ECO:0007669"/>
    <property type="project" value="TreeGrafter"/>
</dbReference>
<comment type="catalytic activity">
    <reaction evidence="16 17">
        <text>beta-D-fructose 6-phosphate + ATP = beta-D-fructose 1,6-bisphosphate + ADP + H(+)</text>
        <dbReference type="Rhea" id="RHEA:16109"/>
        <dbReference type="ChEBI" id="CHEBI:15378"/>
        <dbReference type="ChEBI" id="CHEBI:30616"/>
        <dbReference type="ChEBI" id="CHEBI:32966"/>
        <dbReference type="ChEBI" id="CHEBI:57634"/>
        <dbReference type="ChEBI" id="CHEBI:456216"/>
        <dbReference type="EC" id="2.7.1.11"/>
    </reaction>
</comment>
<evidence type="ECO:0000256" key="10">
    <source>
        <dbReference type="ARBA" id="ARBA00022840"/>
    </source>
</evidence>
<dbReference type="Proteomes" id="UP000646548">
    <property type="component" value="Unassembled WGS sequence"/>
</dbReference>
<dbReference type="PRINTS" id="PR00476">
    <property type="entry name" value="PHFRCTKINASE"/>
</dbReference>
<keyword evidence="12" id="KW-0007">Acetylation</keyword>
<comment type="similarity">
    <text evidence="17">Belongs to the phosphofructokinase type A (PFKA) family. ATP-dependent PFK group I subfamily. Eukaryotic two domain clade "E" sub-subfamily.</text>
</comment>
<evidence type="ECO:0000256" key="12">
    <source>
        <dbReference type="ARBA" id="ARBA00022990"/>
    </source>
</evidence>
<dbReference type="GO" id="GO:0005945">
    <property type="term" value="C:6-phosphofructokinase complex"/>
    <property type="evidence" value="ECO:0007669"/>
    <property type="project" value="TreeGrafter"/>
</dbReference>
<dbReference type="GO" id="GO:0042802">
    <property type="term" value="F:identical protein binding"/>
    <property type="evidence" value="ECO:0007669"/>
    <property type="project" value="TreeGrafter"/>
</dbReference>
<dbReference type="SUPFAM" id="SSF53784">
    <property type="entry name" value="Phosphofructokinase"/>
    <property type="match status" value="2"/>
</dbReference>
<dbReference type="PANTHER" id="PTHR13697">
    <property type="entry name" value="PHOSPHOFRUCTOKINASE"/>
    <property type="match status" value="1"/>
</dbReference>
<organism evidence="19 20">
    <name type="scientific">Oryzias melastigma</name>
    <name type="common">Marine medaka</name>
    <dbReference type="NCBI Taxonomy" id="30732"/>
    <lineage>
        <taxon>Eukaryota</taxon>
        <taxon>Metazoa</taxon>
        <taxon>Chordata</taxon>
        <taxon>Craniata</taxon>
        <taxon>Vertebrata</taxon>
        <taxon>Euteleostomi</taxon>
        <taxon>Actinopterygii</taxon>
        <taxon>Neopterygii</taxon>
        <taxon>Teleostei</taxon>
        <taxon>Neoteleostei</taxon>
        <taxon>Acanthomorphata</taxon>
        <taxon>Ovalentaria</taxon>
        <taxon>Atherinomorphae</taxon>
        <taxon>Beloniformes</taxon>
        <taxon>Adrianichthyidae</taxon>
        <taxon>Oryziinae</taxon>
        <taxon>Oryzias</taxon>
    </lineage>
</organism>
<comment type="function">
    <text evidence="15">Catalyzes the phosphorylation of D-fructose 6-phosphate to fructose 1,6-bisphosphate by ATP, the first committing step of glycolysis. Negatively regulates the phagocyte oxidative burst in response to bacterial infection by controlling cellular NADPH biosynthesis and NADPH oxidase-derived reactive oxygen species. Upon macrophage activation, drives the metabolic switch toward glycolysis, thus preventing glucose turnover that produces NADPH via pentose phosphate pathway.</text>
</comment>
<dbReference type="GO" id="GO:0016020">
    <property type="term" value="C:membrane"/>
    <property type="evidence" value="ECO:0007669"/>
    <property type="project" value="TreeGrafter"/>
</dbReference>
<dbReference type="GO" id="GO:0003872">
    <property type="term" value="F:6-phosphofructokinase activity"/>
    <property type="evidence" value="ECO:0007669"/>
    <property type="project" value="UniProtKB-EC"/>
</dbReference>
<keyword evidence="11" id="KW-0460">Magnesium</keyword>
<dbReference type="EC" id="2.7.1.11" evidence="17"/>
<keyword evidence="7" id="KW-0479">Metal-binding</keyword>
<keyword evidence="9 17" id="KW-0418">Kinase</keyword>
<evidence type="ECO:0000256" key="16">
    <source>
        <dbReference type="ARBA" id="ARBA00048070"/>
    </source>
</evidence>
<dbReference type="PIRSF" id="PIRSF000533">
    <property type="entry name" value="ATP_PFK_euk"/>
    <property type="match status" value="1"/>
</dbReference>
<keyword evidence="5" id="KW-0597">Phosphoprotein</keyword>
<dbReference type="PROSITE" id="PS00433">
    <property type="entry name" value="PHOSPHOFRUCTOKINASE"/>
    <property type="match status" value="2"/>
</dbReference>
<dbReference type="FunFam" id="3.40.50.450:FF:000043">
    <property type="entry name" value="ATP-dependent 6-phosphofructokinase, platelet type"/>
    <property type="match status" value="1"/>
</dbReference>
<proteinExistence type="inferred from homology"/>
<keyword evidence="8 17" id="KW-0547">Nucleotide-binding</keyword>
<dbReference type="EMBL" id="WKFB01001231">
    <property type="protein sequence ID" value="KAF6714548.1"/>
    <property type="molecule type" value="Genomic_DNA"/>
</dbReference>
<dbReference type="InterPro" id="IPR009161">
    <property type="entry name" value="6-Pfructokinase_euk"/>
</dbReference>
<dbReference type="GO" id="GO:0005524">
    <property type="term" value="F:ATP binding"/>
    <property type="evidence" value="ECO:0007669"/>
    <property type="project" value="UniProtKB-KW"/>
</dbReference>
<evidence type="ECO:0000256" key="13">
    <source>
        <dbReference type="ARBA" id="ARBA00023152"/>
    </source>
</evidence>
<dbReference type="GO" id="GO:0048029">
    <property type="term" value="F:monosaccharide binding"/>
    <property type="evidence" value="ECO:0007669"/>
    <property type="project" value="TreeGrafter"/>
</dbReference>
<feature type="domain" description="Phosphofructokinase" evidence="18">
    <location>
        <begin position="402"/>
        <end position="712"/>
    </location>
</feature>
<evidence type="ECO:0000256" key="3">
    <source>
        <dbReference type="ARBA" id="ARBA00022490"/>
    </source>
</evidence>
<dbReference type="NCBIfam" id="TIGR02478">
    <property type="entry name" value="6PF1K_euk"/>
    <property type="match status" value="1"/>
</dbReference>
<evidence type="ECO:0000256" key="2">
    <source>
        <dbReference type="ARBA" id="ARBA00004679"/>
    </source>
</evidence>
<evidence type="ECO:0000313" key="19">
    <source>
        <dbReference type="EMBL" id="KAF6714548.1"/>
    </source>
</evidence>
<evidence type="ECO:0000259" key="18">
    <source>
        <dbReference type="Pfam" id="PF00365"/>
    </source>
</evidence>
<dbReference type="FunFam" id="3.40.50.460:FF:000008">
    <property type="entry name" value="ATP-dependent 6-phosphofructokinase"/>
    <property type="match status" value="1"/>
</dbReference>
<dbReference type="Pfam" id="PF00365">
    <property type="entry name" value="PFK"/>
    <property type="match status" value="2"/>
</dbReference>
<dbReference type="PANTHER" id="PTHR13697:SF14">
    <property type="entry name" value="ATP-DEPENDENT 6-PHOSPHOFRUCTOKINASE, LIVER TYPE"/>
    <property type="match status" value="1"/>
</dbReference>
<dbReference type="AlphaFoldDB" id="A0A834BS65"/>
<dbReference type="GO" id="GO:0070095">
    <property type="term" value="F:fructose-6-phosphate binding"/>
    <property type="evidence" value="ECO:0007669"/>
    <property type="project" value="TreeGrafter"/>
</dbReference>
<evidence type="ECO:0000256" key="15">
    <source>
        <dbReference type="ARBA" id="ARBA00045436"/>
    </source>
</evidence>
<evidence type="ECO:0000256" key="17">
    <source>
        <dbReference type="PIRNR" id="PIRNR000533"/>
    </source>
</evidence>
<evidence type="ECO:0000256" key="14">
    <source>
        <dbReference type="ARBA" id="ARBA00023180"/>
    </source>
</evidence>
<keyword evidence="10 17" id="KW-0067">ATP-binding</keyword>
<dbReference type="Gene3D" id="3.40.50.460">
    <property type="entry name" value="Phosphofructokinase domain"/>
    <property type="match status" value="2"/>
</dbReference>
<dbReference type="InterPro" id="IPR015912">
    <property type="entry name" value="Phosphofructokinase_CS"/>
</dbReference>
<accession>A0A834BS65</accession>
<evidence type="ECO:0000256" key="1">
    <source>
        <dbReference type="ARBA" id="ARBA00001946"/>
    </source>
</evidence>
<dbReference type="InterPro" id="IPR022953">
    <property type="entry name" value="ATP_PFK"/>
</dbReference>
<evidence type="ECO:0000256" key="11">
    <source>
        <dbReference type="ARBA" id="ARBA00022842"/>
    </source>
</evidence>
<keyword evidence="14" id="KW-0325">Glycoprotein</keyword>
<gene>
    <name evidence="19" type="ORF">FQA47_023758</name>
</gene>
<keyword evidence="3" id="KW-0963">Cytoplasm</keyword>